<accession>A0A813FMV2</accession>
<feature type="compositionally biased region" description="Polar residues" evidence="1">
    <location>
        <begin position="569"/>
        <end position="578"/>
    </location>
</feature>
<protein>
    <submittedName>
        <fullName evidence="2">Uncharacterized protein</fullName>
    </submittedName>
</protein>
<comment type="caution">
    <text evidence="2">The sequence shown here is derived from an EMBL/GenBank/DDBJ whole genome shotgun (WGS) entry which is preliminary data.</text>
</comment>
<feature type="compositionally biased region" description="Polar residues" evidence="1">
    <location>
        <begin position="386"/>
        <end position="395"/>
    </location>
</feature>
<dbReference type="EMBL" id="CAJNNV010025689">
    <property type="protein sequence ID" value="CAE8615693.1"/>
    <property type="molecule type" value="Genomic_DNA"/>
</dbReference>
<proteinExistence type="predicted"/>
<keyword evidence="3" id="KW-1185">Reference proteome</keyword>
<evidence type="ECO:0000256" key="1">
    <source>
        <dbReference type="SAM" id="MobiDB-lite"/>
    </source>
</evidence>
<feature type="region of interest" description="Disordered" evidence="1">
    <location>
        <begin position="82"/>
        <end position="103"/>
    </location>
</feature>
<feature type="non-terminal residue" evidence="2">
    <location>
        <position position="1"/>
    </location>
</feature>
<evidence type="ECO:0000313" key="2">
    <source>
        <dbReference type="EMBL" id="CAE8615693.1"/>
    </source>
</evidence>
<feature type="region of interest" description="Disordered" evidence="1">
    <location>
        <begin position="361"/>
        <end position="435"/>
    </location>
</feature>
<feature type="compositionally biased region" description="Low complexity" evidence="1">
    <location>
        <begin position="1"/>
        <end position="16"/>
    </location>
</feature>
<reference evidence="2" key="1">
    <citation type="submission" date="2021-02" db="EMBL/GenBank/DDBJ databases">
        <authorList>
            <person name="Dougan E. K."/>
            <person name="Rhodes N."/>
            <person name="Thang M."/>
            <person name="Chan C."/>
        </authorList>
    </citation>
    <scope>NUCLEOTIDE SEQUENCE</scope>
</reference>
<gene>
    <name evidence="2" type="ORF">PGLA1383_LOCUS33404</name>
</gene>
<feature type="compositionally biased region" description="Basic and acidic residues" evidence="1">
    <location>
        <begin position="181"/>
        <end position="190"/>
    </location>
</feature>
<feature type="region of interest" description="Disordered" evidence="1">
    <location>
        <begin position="461"/>
        <end position="494"/>
    </location>
</feature>
<organism evidence="2 3">
    <name type="scientific">Polarella glacialis</name>
    <name type="common">Dinoflagellate</name>
    <dbReference type="NCBI Taxonomy" id="89957"/>
    <lineage>
        <taxon>Eukaryota</taxon>
        <taxon>Sar</taxon>
        <taxon>Alveolata</taxon>
        <taxon>Dinophyceae</taxon>
        <taxon>Suessiales</taxon>
        <taxon>Suessiaceae</taxon>
        <taxon>Polarella</taxon>
    </lineage>
</organism>
<name>A0A813FMV2_POLGL</name>
<feature type="region of interest" description="Disordered" evidence="1">
    <location>
        <begin position="567"/>
        <end position="589"/>
    </location>
</feature>
<feature type="compositionally biased region" description="Low complexity" evidence="1">
    <location>
        <begin position="82"/>
        <end position="102"/>
    </location>
</feature>
<sequence length="691" mass="71172">MAASNNNNSNNNSHNNTAMSHGEHWAAAVEMAAAASASCEQRSANDRAAAISAATAAIAAAASTARAARSLIRGMAQADLPAGTEGAAPASAGSGPASPSAAEVALCRNHSENSFETPPRPQLLAASQVFAANSSSSDAVVQKLRQEVEDLRSELRQVKAAMRSNNGRQRAQDEEEELGELGDRSNRSESEDIFNSYRLDGFRMSPTSSPTSRRSPRGQGMLFTSWAQDVGAGRHSRGSSIGSAVLAGSPRMAIGKSLSGTLRVDEEEAVVQEEDQHLNGNVRAAMAIFDGDGARVRSDADYMKQIEGDERERPSYGCGGALCAPLDAENLDNSFVSDDAMTRETPRSCVLARPELSCFPGQQQQHRVLPPPNHSLTAITGGPGLSRSQQASLGASQRLPRPSGTAADRGAGCDSAGSRSSGSLSPPVPPTRRACSRSAALALPAASGLLTGTGFGFAEPAATSASEPLSSRFKVGASASDSRRPSLSVERRLSGPPGACRISGAWATRLSGAGLLAGPPPQVQCGTPRSVQCGSFCPGPPGQQWWGTSSHSLAGSTSPAMNVTVRRAPSSTVASSRAPSEESVRASPGGLLYRRSLSVGSLQRSPAATPPQPPSLIFGPHAVVATLALPVRGGAMSPEGITRSPLLRASPSGGSPLHTRGVVAAQLQWPGYSLMPSVSRASSSSSCGMTQ</sequence>
<feature type="compositionally biased region" description="Low complexity" evidence="1">
    <location>
        <begin position="410"/>
        <end position="435"/>
    </location>
</feature>
<dbReference type="AlphaFoldDB" id="A0A813FMV2"/>
<feature type="compositionally biased region" description="Basic and acidic residues" evidence="1">
    <location>
        <begin position="481"/>
        <end position="493"/>
    </location>
</feature>
<evidence type="ECO:0000313" key="3">
    <source>
        <dbReference type="Proteomes" id="UP000654075"/>
    </source>
</evidence>
<dbReference type="Proteomes" id="UP000654075">
    <property type="component" value="Unassembled WGS sequence"/>
</dbReference>
<feature type="region of interest" description="Disordered" evidence="1">
    <location>
        <begin position="1"/>
        <end position="24"/>
    </location>
</feature>
<feature type="region of interest" description="Disordered" evidence="1">
    <location>
        <begin position="159"/>
        <end position="219"/>
    </location>
</feature>